<evidence type="ECO:0000313" key="2">
    <source>
        <dbReference type="EMBL" id="CAG9124664.1"/>
    </source>
</evidence>
<proteinExistence type="inferred from homology"/>
<comment type="similarity">
    <text evidence="1">Belongs to the PHAF1 family.</text>
</comment>
<dbReference type="PANTHER" id="PTHR13465:SF2">
    <property type="entry name" value="PHAGOSOME ASSEMBLY FACTOR 1"/>
    <property type="match status" value="1"/>
</dbReference>
<dbReference type="Proteomes" id="UP000653454">
    <property type="component" value="Unassembled WGS sequence"/>
</dbReference>
<dbReference type="InterPro" id="IPR039156">
    <property type="entry name" value="PHAF1/BROMI"/>
</dbReference>
<evidence type="ECO:0000256" key="1">
    <source>
        <dbReference type="ARBA" id="ARBA00024339"/>
    </source>
</evidence>
<evidence type="ECO:0000313" key="3">
    <source>
        <dbReference type="Proteomes" id="UP000653454"/>
    </source>
</evidence>
<sequence length="902" mass="96728">MLDLEIVPERSLGCDSWEFVLGMHFSQSVAIIQSQVGTIRGVQVLYSDQNPLAVDLVINMPLDGVRLIFDPVAQRLKMIEVYNMKLVKLRYSGMCFNSPEIAPSIEQVEHCFGATHPGLYDSQRHLFALNFRGLSFYFPVDSKFQPGYAHGLGSLQFPNGASPVVARTTIYHGSQHQSSSLQAGPPSAPPLPLSCSRQQLHLRRCDVLRSAHATRALRLHMFTDGTSRALEPVKLKVTRVVRFGDSCEAVARALGAPARLFFKAEDKMRIHRPTPRRRAAPASDYFFNYFTLGLDVLFDARTHQVKKFVLHTNYPGHYNFNMYHRCEFQLPVQPDNLLQHVPSLRVPAAGAARQVSLSSIALGTRCSLLQHVPPLRVPAAGAARQVSLSSIALGTRCSLLQHVPPLRVPAAGAARQVSLSSIALGTRCSLLQHVPPLRVPAAGAARQVSLSSIALGTRCSLLQHVPPLRVPAAGAARQVSLSSIALGTRCSLLQHVPPLRVPAAGAARQVSLSSIALGTRCSLLQHVPPLRVPAAGAARQVSLSSIALGTRCSLLQHVPPLRVPAAGAARQVSLSSIALGTRCSLLQHVPPLRVPAAGAARQVSLSSIALGTRCSLLQHVPPLRVPAAGAARQVSLSSIALGTRCSLLQHVPPLRVPAAGAARQVSLSSIALGTRCSLLQHVPPLRVPAAGAARQVSLSSIALGTRCSLLQHVPPLRVPAAGAARQVSLSSIALGTRCSLLQHVPPLRVPAAGAARQVSLSSIALGTRCSLLQHVPPLRVPAAGAARQAQGVVYFNMYHRCEFHLPVQPDKSDPNSLVDTVSSPVTITAYSKWEAVSGALRVCERPVVLNRASSTNTTNPFGSTFCYNYQDLIFEVMSNNYIASITLYQPEGSRPYRVNSIA</sequence>
<dbReference type="GO" id="GO:0043001">
    <property type="term" value="P:Golgi to plasma membrane protein transport"/>
    <property type="evidence" value="ECO:0007669"/>
    <property type="project" value="TreeGrafter"/>
</dbReference>
<accession>A0A8S4F7J6</accession>
<dbReference type="Pfam" id="PF03676">
    <property type="entry name" value="PHAF1"/>
    <property type="match status" value="2"/>
</dbReference>
<dbReference type="GO" id="GO:0005802">
    <property type="term" value="C:trans-Golgi network"/>
    <property type="evidence" value="ECO:0007669"/>
    <property type="project" value="TreeGrafter"/>
</dbReference>
<protein>
    <submittedName>
        <fullName evidence="2">(diamondback moth) hypothetical protein</fullName>
    </submittedName>
</protein>
<dbReference type="EMBL" id="CAJHNJ030000030">
    <property type="protein sequence ID" value="CAG9124664.1"/>
    <property type="molecule type" value="Genomic_DNA"/>
</dbReference>
<dbReference type="InterPro" id="IPR005373">
    <property type="entry name" value="PHAF1"/>
</dbReference>
<reference evidence="2" key="1">
    <citation type="submission" date="2020-11" db="EMBL/GenBank/DDBJ databases">
        <authorList>
            <person name="Whiteford S."/>
        </authorList>
    </citation>
    <scope>NUCLEOTIDE SEQUENCE</scope>
</reference>
<gene>
    <name evidence="2" type="ORF">PLXY2_LOCUS8161</name>
</gene>
<name>A0A8S4F7J6_PLUXY</name>
<keyword evidence="3" id="KW-1185">Reference proteome</keyword>
<dbReference type="AlphaFoldDB" id="A0A8S4F7J6"/>
<comment type="caution">
    <text evidence="2">The sequence shown here is derived from an EMBL/GenBank/DDBJ whole genome shotgun (WGS) entry which is preliminary data.</text>
</comment>
<dbReference type="PANTHER" id="PTHR13465">
    <property type="entry name" value="UPF0183 PROTEIN"/>
    <property type="match status" value="1"/>
</dbReference>
<organism evidence="2 3">
    <name type="scientific">Plutella xylostella</name>
    <name type="common">Diamondback moth</name>
    <name type="synonym">Plutella maculipennis</name>
    <dbReference type="NCBI Taxonomy" id="51655"/>
    <lineage>
        <taxon>Eukaryota</taxon>
        <taxon>Metazoa</taxon>
        <taxon>Ecdysozoa</taxon>
        <taxon>Arthropoda</taxon>
        <taxon>Hexapoda</taxon>
        <taxon>Insecta</taxon>
        <taxon>Pterygota</taxon>
        <taxon>Neoptera</taxon>
        <taxon>Endopterygota</taxon>
        <taxon>Lepidoptera</taxon>
        <taxon>Glossata</taxon>
        <taxon>Ditrysia</taxon>
        <taxon>Yponomeutoidea</taxon>
        <taxon>Plutellidae</taxon>
        <taxon>Plutella</taxon>
    </lineage>
</organism>